<dbReference type="PANTHER" id="PTHR43046:SF14">
    <property type="entry name" value="MUTT_NUDIX FAMILY PROTEIN"/>
    <property type="match status" value="1"/>
</dbReference>
<dbReference type="InterPro" id="IPR020084">
    <property type="entry name" value="NUDIX_hydrolase_CS"/>
</dbReference>
<dbReference type="Pfam" id="PF00293">
    <property type="entry name" value="NUDIX"/>
    <property type="match status" value="1"/>
</dbReference>
<evidence type="ECO:0000256" key="2">
    <source>
        <dbReference type="ARBA" id="ARBA00005582"/>
    </source>
</evidence>
<organism evidence="6 7">
    <name type="scientific">Nocardia niwae</name>
    <dbReference type="NCBI Taxonomy" id="626084"/>
    <lineage>
        <taxon>Bacteria</taxon>
        <taxon>Bacillati</taxon>
        <taxon>Actinomycetota</taxon>
        <taxon>Actinomycetes</taxon>
        <taxon>Mycobacteriales</taxon>
        <taxon>Nocardiaceae</taxon>
        <taxon>Nocardia</taxon>
    </lineage>
</organism>
<evidence type="ECO:0000313" key="6">
    <source>
        <dbReference type="EMBL" id="MEU2121976.1"/>
    </source>
</evidence>
<feature type="domain" description="Nudix hydrolase" evidence="5">
    <location>
        <begin position="9"/>
        <end position="154"/>
    </location>
</feature>
<comment type="similarity">
    <text evidence="2 4">Belongs to the Nudix hydrolase family.</text>
</comment>
<evidence type="ECO:0000256" key="4">
    <source>
        <dbReference type="RuleBase" id="RU003476"/>
    </source>
</evidence>
<evidence type="ECO:0000256" key="3">
    <source>
        <dbReference type="ARBA" id="ARBA00022801"/>
    </source>
</evidence>
<comment type="caution">
    <text evidence="6">The sequence shown here is derived from an EMBL/GenBank/DDBJ whole genome shotgun (WGS) entry which is preliminary data.</text>
</comment>
<dbReference type="EMBL" id="JBEYBR010000017">
    <property type="protein sequence ID" value="MEU2121976.1"/>
    <property type="molecule type" value="Genomic_DNA"/>
</dbReference>
<reference evidence="6 7" key="1">
    <citation type="submission" date="2024-06" db="EMBL/GenBank/DDBJ databases">
        <title>The Natural Products Discovery Center: Release of the First 8490 Sequenced Strains for Exploring Actinobacteria Biosynthetic Diversity.</title>
        <authorList>
            <person name="Kalkreuter E."/>
            <person name="Kautsar S.A."/>
            <person name="Yang D."/>
            <person name="Bader C.D."/>
            <person name="Teijaro C.N."/>
            <person name="Fluegel L."/>
            <person name="Davis C.M."/>
            <person name="Simpson J.R."/>
            <person name="Lauterbach L."/>
            <person name="Steele A.D."/>
            <person name="Gui C."/>
            <person name="Meng S."/>
            <person name="Li G."/>
            <person name="Viehrig K."/>
            <person name="Ye F."/>
            <person name="Su P."/>
            <person name="Kiefer A.F."/>
            <person name="Nichols A."/>
            <person name="Cepeda A.J."/>
            <person name="Yan W."/>
            <person name="Fan B."/>
            <person name="Jiang Y."/>
            <person name="Adhikari A."/>
            <person name="Zheng C.-J."/>
            <person name="Schuster L."/>
            <person name="Cowan T.M."/>
            <person name="Smanski M.J."/>
            <person name="Chevrette M.G."/>
            <person name="De Carvalho L.P.S."/>
            <person name="Shen B."/>
        </authorList>
    </citation>
    <scope>NUCLEOTIDE SEQUENCE [LARGE SCALE GENOMIC DNA]</scope>
    <source>
        <strain evidence="6 7">NPDC019434</strain>
    </source>
</reference>
<dbReference type="RefSeq" id="WP_357990682.1">
    <property type="nucleotide sequence ID" value="NZ_JBEYBR010000017.1"/>
</dbReference>
<sequence length="167" mass="18327">MLDSLSSVLRHAARAIVLDADDRLLLCRHSLEDRAATVVWAAPGGGVEPTEAPLAALRRELREEIGLAVETDPPHIWHQEVHAPGHAPGFDAVVGDFYLVRTTSFTPRGALSDHEPAAENITDFRWWRLPGISGYRGADVFAPRDLATLLQVLMTEAMPRRPVLLGL</sequence>
<dbReference type="PROSITE" id="PS51462">
    <property type="entry name" value="NUDIX"/>
    <property type="match status" value="1"/>
</dbReference>
<dbReference type="PRINTS" id="PR00502">
    <property type="entry name" value="NUDIXFAMILY"/>
</dbReference>
<accession>A0ABV2X810</accession>
<dbReference type="InterPro" id="IPR015797">
    <property type="entry name" value="NUDIX_hydrolase-like_dom_sf"/>
</dbReference>
<keyword evidence="7" id="KW-1185">Reference proteome</keyword>
<evidence type="ECO:0000313" key="7">
    <source>
        <dbReference type="Proteomes" id="UP001550535"/>
    </source>
</evidence>
<dbReference type="SUPFAM" id="SSF55811">
    <property type="entry name" value="Nudix"/>
    <property type="match status" value="1"/>
</dbReference>
<name>A0ABV2X810_9NOCA</name>
<evidence type="ECO:0000259" key="5">
    <source>
        <dbReference type="PROSITE" id="PS51462"/>
    </source>
</evidence>
<proteinExistence type="inferred from homology"/>
<dbReference type="InterPro" id="IPR020476">
    <property type="entry name" value="Nudix_hydrolase"/>
</dbReference>
<protein>
    <submittedName>
        <fullName evidence="6">NUDIX domain-containing protein</fullName>
    </submittedName>
</protein>
<gene>
    <name evidence="6" type="ORF">ABZ507_09075</name>
</gene>
<evidence type="ECO:0000256" key="1">
    <source>
        <dbReference type="ARBA" id="ARBA00001946"/>
    </source>
</evidence>
<dbReference type="Proteomes" id="UP001550535">
    <property type="component" value="Unassembled WGS sequence"/>
</dbReference>
<dbReference type="PANTHER" id="PTHR43046">
    <property type="entry name" value="GDP-MANNOSE MANNOSYL HYDROLASE"/>
    <property type="match status" value="1"/>
</dbReference>
<comment type="cofactor">
    <cofactor evidence="1">
        <name>Mg(2+)</name>
        <dbReference type="ChEBI" id="CHEBI:18420"/>
    </cofactor>
</comment>
<dbReference type="Gene3D" id="3.90.79.10">
    <property type="entry name" value="Nucleoside Triphosphate Pyrophosphohydrolase"/>
    <property type="match status" value="1"/>
</dbReference>
<dbReference type="PROSITE" id="PS00893">
    <property type="entry name" value="NUDIX_BOX"/>
    <property type="match status" value="1"/>
</dbReference>
<dbReference type="InterPro" id="IPR000086">
    <property type="entry name" value="NUDIX_hydrolase_dom"/>
</dbReference>
<keyword evidence="3 4" id="KW-0378">Hydrolase</keyword>